<comment type="caution">
    <text evidence="2">The sequence shown here is derived from an EMBL/GenBank/DDBJ whole genome shotgun (WGS) entry which is preliminary data.</text>
</comment>
<reference evidence="2" key="1">
    <citation type="journal article" date="2021" name="Proc. Natl. Acad. Sci. U.S.A.">
        <title>Global biogeography of chemosynthetic symbionts reveals both localized and globally distributed symbiont groups. .</title>
        <authorList>
            <person name="Osvatic J.T."/>
            <person name="Wilkins L.G.E."/>
            <person name="Leibrecht L."/>
            <person name="Leray M."/>
            <person name="Zauner S."/>
            <person name="Polzin J."/>
            <person name="Camacho Y."/>
            <person name="Gros O."/>
            <person name="van Gils J.A."/>
            <person name="Eisen J.A."/>
            <person name="Petersen J.M."/>
            <person name="Yuen B."/>
        </authorList>
    </citation>
    <scope>NUCLEOTIDE SEQUENCE</scope>
    <source>
        <strain evidence="2">MAGL173</strain>
    </source>
</reference>
<proteinExistence type="predicted"/>
<organism evidence="2 3">
    <name type="scientific">Candidatus Thiodiazotropha lotti</name>
    <dbReference type="NCBI Taxonomy" id="2792787"/>
    <lineage>
        <taxon>Bacteria</taxon>
        <taxon>Pseudomonadati</taxon>
        <taxon>Pseudomonadota</taxon>
        <taxon>Gammaproteobacteria</taxon>
        <taxon>Chromatiales</taxon>
        <taxon>Sedimenticolaceae</taxon>
        <taxon>Candidatus Thiodiazotropha</taxon>
    </lineage>
</organism>
<protein>
    <submittedName>
        <fullName evidence="2">Polymorphic toxin type 4 domain-containing protein</fullName>
    </submittedName>
</protein>
<gene>
    <name evidence="2" type="ORF">JAZ04_20865</name>
</gene>
<feature type="domain" description="Bacterial toxin 4" evidence="1">
    <location>
        <begin position="42"/>
        <end position="106"/>
    </location>
</feature>
<dbReference type="Proteomes" id="UP000886687">
    <property type="component" value="Unassembled WGS sequence"/>
</dbReference>
<dbReference type="AlphaFoldDB" id="A0A9E4K9J8"/>
<dbReference type="InterPro" id="IPR029102">
    <property type="entry name" value="Ntox4"/>
</dbReference>
<name>A0A9E4K9J8_9GAMM</name>
<dbReference type="EMBL" id="JAEPDI010000024">
    <property type="protein sequence ID" value="MCG7941291.1"/>
    <property type="molecule type" value="Genomic_DNA"/>
</dbReference>
<dbReference type="Pfam" id="PF15541">
    <property type="entry name" value="Ntox4"/>
    <property type="match status" value="1"/>
</dbReference>
<evidence type="ECO:0000313" key="2">
    <source>
        <dbReference type="EMBL" id="MCG7941291.1"/>
    </source>
</evidence>
<evidence type="ECO:0000313" key="3">
    <source>
        <dbReference type="Proteomes" id="UP000886687"/>
    </source>
</evidence>
<accession>A0A9E4K9J8</accession>
<evidence type="ECO:0000259" key="1">
    <source>
        <dbReference type="Pfam" id="PF15541"/>
    </source>
</evidence>
<sequence>MAFIEGTSRDALGDIVIRSKVKSPPGRLGYEKMYWPGVEVGLQGWERAHSQGNITGHESPHGIRYAPREVNQHFQRLGIEKFIQELYKLKADDVDLWLTTVTSTHTGTLRLKEIQYRVDVVRRGQSKALFEASIEVENKKSFPKISVQVRERHSALEWQRFIS</sequence>